<evidence type="ECO:0000256" key="2">
    <source>
        <dbReference type="ARBA" id="ARBA00004606"/>
    </source>
</evidence>
<evidence type="ECO:0000256" key="12">
    <source>
        <dbReference type="ARBA" id="ARBA00022968"/>
    </source>
</evidence>
<proteinExistence type="inferred from homology"/>
<feature type="domain" description="Fringe-like glycosyltransferase" evidence="24">
    <location>
        <begin position="98"/>
        <end position="263"/>
    </location>
</feature>
<evidence type="ECO:0000256" key="5">
    <source>
        <dbReference type="ARBA" id="ARBA00011748"/>
    </source>
</evidence>
<evidence type="ECO:0000313" key="25">
    <source>
        <dbReference type="EMBL" id="KAK2710550.1"/>
    </source>
</evidence>
<dbReference type="Pfam" id="PF02434">
    <property type="entry name" value="Fringe"/>
    <property type="match status" value="1"/>
</dbReference>
<keyword evidence="7" id="KW-0328">Glycosyltransferase</keyword>
<dbReference type="Proteomes" id="UP001187531">
    <property type="component" value="Unassembled WGS sequence"/>
</dbReference>
<organism evidence="25 26">
    <name type="scientific">Artemia franciscana</name>
    <name type="common">Brine shrimp</name>
    <name type="synonym">Artemia sanfranciscana</name>
    <dbReference type="NCBI Taxonomy" id="6661"/>
    <lineage>
        <taxon>Eukaryota</taxon>
        <taxon>Metazoa</taxon>
        <taxon>Ecdysozoa</taxon>
        <taxon>Arthropoda</taxon>
        <taxon>Crustacea</taxon>
        <taxon>Branchiopoda</taxon>
        <taxon>Anostraca</taxon>
        <taxon>Artemiidae</taxon>
        <taxon>Artemia</taxon>
    </lineage>
</organism>
<dbReference type="Gene3D" id="3.90.550.50">
    <property type="match status" value="1"/>
</dbReference>
<evidence type="ECO:0000256" key="18">
    <source>
        <dbReference type="ARBA" id="ARBA00040898"/>
    </source>
</evidence>
<dbReference type="FunFam" id="3.90.550.50:FF:000017">
    <property type="entry name" value="Glycoprotein-N-acetylgalactosamine 3-beta-galactosyltransferase 1"/>
    <property type="match status" value="1"/>
</dbReference>
<evidence type="ECO:0000256" key="23">
    <source>
        <dbReference type="SAM" id="Phobius"/>
    </source>
</evidence>
<dbReference type="PANTHER" id="PTHR23033">
    <property type="entry name" value="BETA1,3-GALACTOSYLTRANSFERASE"/>
    <property type="match status" value="1"/>
</dbReference>
<comment type="cofactor">
    <cofactor evidence="1">
        <name>Mn(2+)</name>
        <dbReference type="ChEBI" id="CHEBI:29035"/>
    </cofactor>
</comment>
<evidence type="ECO:0000256" key="11">
    <source>
        <dbReference type="ARBA" id="ARBA00022741"/>
    </source>
</evidence>
<evidence type="ECO:0000256" key="21">
    <source>
        <dbReference type="ARBA" id="ARBA00043065"/>
    </source>
</evidence>
<evidence type="ECO:0000256" key="16">
    <source>
        <dbReference type="ARBA" id="ARBA00023180"/>
    </source>
</evidence>
<dbReference type="EMBL" id="JAVRJZ010000016">
    <property type="protein sequence ID" value="KAK2710548.1"/>
    <property type="molecule type" value="Genomic_DNA"/>
</dbReference>
<evidence type="ECO:0000256" key="9">
    <source>
        <dbReference type="ARBA" id="ARBA00022692"/>
    </source>
</evidence>
<comment type="similarity">
    <text evidence="4">Belongs to the glycosyltransferase 31 family. Beta3-Gal-T subfamily.</text>
</comment>
<dbReference type="AlphaFoldDB" id="A0AA88L769"/>
<comment type="subunit">
    <text evidence="5">Homodimer; disulfide-linked.</text>
</comment>
<keyword evidence="17" id="KW-0464">Manganese</keyword>
<evidence type="ECO:0000256" key="4">
    <source>
        <dbReference type="ARBA" id="ARBA00006462"/>
    </source>
</evidence>
<keyword evidence="9 23" id="KW-0812">Transmembrane</keyword>
<keyword evidence="10" id="KW-0479">Metal-binding</keyword>
<evidence type="ECO:0000256" key="13">
    <source>
        <dbReference type="ARBA" id="ARBA00022989"/>
    </source>
</evidence>
<keyword evidence="26" id="KW-1185">Reference proteome</keyword>
<keyword evidence="16" id="KW-0325">Glycoprotein</keyword>
<comment type="function">
    <text evidence="22">Glycosyltransferase that generates the core 1 O-glycan Gal-beta1-3GalNAc-alpha1-Ser/Thr (T antigen), which is a precursor for many extended O-glycans in glycoproteins.</text>
</comment>
<name>A0AA88L769_ARTSF</name>
<accession>A0AA88L769</accession>
<feature type="transmembrane region" description="Helical" evidence="23">
    <location>
        <begin position="12"/>
        <end position="36"/>
    </location>
</feature>
<evidence type="ECO:0000256" key="14">
    <source>
        <dbReference type="ARBA" id="ARBA00023136"/>
    </source>
</evidence>
<sequence>MMPNQIRAPQSLYLHPRTVSTFGVGLTVGFFLAYLLSVSSLKSYSVSDHLHFFSQSDDHSEEKNIEVLSNSLTQDEHDHSGFNDTEARRLGQHVRVLCWVMTGPQNHEKKAIHVKKTWGKRCNLLVFMSSEEDPTLPAIKLPVGEGRQNLWGKTREAFKYVYDRYQKEYDWFMKADDDTFVVVENLRHMLSLYNASEPIYFGHKFKPYVRQGYMSGGAGYVLSREALRRFIEEAFGDKKKCRQDPGGAEDVEMGKCMQNVGVRAGDSRDEFGKDRFLPFTPEHHLTPGHVDKSFWWWKWIYYPSREGVNCCSDSAISFHYVNPSVMYVLEYLIYHLNPHGIIPKTSGIPAAPPDYEGKATPWVGVS</sequence>
<keyword evidence="12" id="KW-0735">Signal-anchor</keyword>
<evidence type="ECO:0000256" key="7">
    <source>
        <dbReference type="ARBA" id="ARBA00022676"/>
    </source>
</evidence>
<dbReference type="GO" id="GO:0000166">
    <property type="term" value="F:nucleotide binding"/>
    <property type="evidence" value="ECO:0007669"/>
    <property type="project" value="UniProtKB-KW"/>
</dbReference>
<protein>
    <recommendedName>
        <fullName evidence="18">Glycoprotein-N-acetylgalactosamine 3-beta-galactosyltransferase 1</fullName>
        <ecNumber evidence="6">2.4.1.122</ecNumber>
    </recommendedName>
    <alternativeName>
        <fullName evidence="20">Core 1 O-glycan T-synthase</fullName>
    </alternativeName>
    <alternativeName>
        <fullName evidence="21">Core 1 UDP-galactose:N-acetylgalactosamine-alpha-R beta 1,3-galactosyltransferase 1</fullName>
    </alternativeName>
    <alternativeName>
        <fullName evidence="19">Core 1 beta1,3-galactosyltransferase 1</fullName>
    </alternativeName>
</protein>
<comment type="caution">
    <text evidence="25">The sequence shown here is derived from an EMBL/GenBank/DDBJ whole genome shotgun (WGS) entry which is preliminary data.</text>
</comment>
<evidence type="ECO:0000256" key="10">
    <source>
        <dbReference type="ARBA" id="ARBA00022723"/>
    </source>
</evidence>
<dbReference type="EMBL" id="JAVRJZ010000016">
    <property type="protein sequence ID" value="KAK2710549.1"/>
    <property type="molecule type" value="Genomic_DNA"/>
</dbReference>
<comment type="pathway">
    <text evidence="3">Protein modification; protein glycosylation.</text>
</comment>
<keyword evidence="13 23" id="KW-1133">Transmembrane helix</keyword>
<dbReference type="GO" id="GO:0030145">
    <property type="term" value="F:manganese ion binding"/>
    <property type="evidence" value="ECO:0007669"/>
    <property type="project" value="UniProtKB-ARBA"/>
</dbReference>
<keyword evidence="14 23" id="KW-0472">Membrane</keyword>
<evidence type="ECO:0000256" key="1">
    <source>
        <dbReference type="ARBA" id="ARBA00001936"/>
    </source>
</evidence>
<evidence type="ECO:0000256" key="20">
    <source>
        <dbReference type="ARBA" id="ARBA00042009"/>
    </source>
</evidence>
<evidence type="ECO:0000313" key="26">
    <source>
        <dbReference type="Proteomes" id="UP001187531"/>
    </source>
</evidence>
<dbReference type="InterPro" id="IPR003378">
    <property type="entry name" value="Fringe-like_glycosylTrfase"/>
</dbReference>
<evidence type="ECO:0000256" key="8">
    <source>
        <dbReference type="ARBA" id="ARBA00022679"/>
    </source>
</evidence>
<dbReference type="EMBL" id="JAVRJZ010000016">
    <property type="protein sequence ID" value="KAK2710550.1"/>
    <property type="molecule type" value="Genomic_DNA"/>
</dbReference>
<evidence type="ECO:0000256" key="17">
    <source>
        <dbReference type="ARBA" id="ARBA00023211"/>
    </source>
</evidence>
<dbReference type="GO" id="GO:0016020">
    <property type="term" value="C:membrane"/>
    <property type="evidence" value="ECO:0007669"/>
    <property type="project" value="UniProtKB-SubCell"/>
</dbReference>
<dbReference type="GO" id="GO:0016263">
    <property type="term" value="F:glycoprotein-N-acetylgalactosamine 3-beta-galactosyltransferase activity"/>
    <property type="evidence" value="ECO:0007669"/>
    <property type="project" value="UniProtKB-EC"/>
</dbReference>
<evidence type="ECO:0000256" key="15">
    <source>
        <dbReference type="ARBA" id="ARBA00023157"/>
    </source>
</evidence>
<keyword evidence="11" id="KW-0547">Nucleotide-binding</keyword>
<keyword evidence="8" id="KW-0808">Transferase</keyword>
<dbReference type="EC" id="2.4.1.122" evidence="6"/>
<evidence type="ECO:0000259" key="24">
    <source>
        <dbReference type="Pfam" id="PF02434"/>
    </source>
</evidence>
<reference evidence="25" key="1">
    <citation type="submission" date="2023-07" db="EMBL/GenBank/DDBJ databases">
        <title>Chromosome-level genome assembly of Artemia franciscana.</title>
        <authorList>
            <person name="Jo E."/>
        </authorList>
    </citation>
    <scope>NUCLEOTIDE SEQUENCE</scope>
    <source>
        <tissue evidence="25">Whole body</tissue>
    </source>
</reference>
<evidence type="ECO:0000256" key="3">
    <source>
        <dbReference type="ARBA" id="ARBA00004922"/>
    </source>
</evidence>
<evidence type="ECO:0000256" key="22">
    <source>
        <dbReference type="ARBA" id="ARBA00059245"/>
    </source>
</evidence>
<gene>
    <name evidence="25" type="ORF">QYM36_011918</name>
</gene>
<dbReference type="InterPro" id="IPR026050">
    <property type="entry name" value="C1GALT1/C1GALT1_chp1"/>
</dbReference>
<dbReference type="PANTHER" id="PTHR23033:SF14">
    <property type="entry name" value="GLYCOPROTEIN-N-ACETYLGALACTOSAMINE 3-BETA-GALACTOSYLTRANSFERASE 1-RELATED"/>
    <property type="match status" value="1"/>
</dbReference>
<evidence type="ECO:0000256" key="19">
    <source>
        <dbReference type="ARBA" id="ARBA00041226"/>
    </source>
</evidence>
<comment type="subcellular location">
    <subcellularLocation>
        <location evidence="2">Membrane</location>
        <topology evidence="2">Single-pass type II membrane protein</topology>
    </subcellularLocation>
</comment>
<evidence type="ECO:0000256" key="6">
    <source>
        <dbReference type="ARBA" id="ARBA00012557"/>
    </source>
</evidence>
<keyword evidence="15" id="KW-1015">Disulfide bond</keyword>